<dbReference type="EMBL" id="LAZR01008438">
    <property type="protein sequence ID" value="KKM78754.1"/>
    <property type="molecule type" value="Genomic_DNA"/>
</dbReference>
<proteinExistence type="predicted"/>
<evidence type="ECO:0000313" key="1">
    <source>
        <dbReference type="EMBL" id="KKM78754.1"/>
    </source>
</evidence>
<reference evidence="1" key="1">
    <citation type="journal article" date="2015" name="Nature">
        <title>Complex archaea that bridge the gap between prokaryotes and eukaryotes.</title>
        <authorList>
            <person name="Spang A."/>
            <person name="Saw J.H."/>
            <person name="Jorgensen S.L."/>
            <person name="Zaremba-Niedzwiedzka K."/>
            <person name="Martijn J."/>
            <person name="Lind A.E."/>
            <person name="van Eijk R."/>
            <person name="Schleper C."/>
            <person name="Guy L."/>
            <person name="Ettema T.J."/>
        </authorList>
    </citation>
    <scope>NUCLEOTIDE SEQUENCE</scope>
</reference>
<protein>
    <submittedName>
        <fullName evidence="1">Uncharacterized protein</fullName>
    </submittedName>
</protein>
<name>A0A0F9K983_9ZZZZ</name>
<sequence>MTFDKAGCARWRDDSTGCIMQSNFLWKTESNRRYDFGLGNFAGIWRYPHCNIYQ</sequence>
<organism evidence="1">
    <name type="scientific">marine sediment metagenome</name>
    <dbReference type="NCBI Taxonomy" id="412755"/>
    <lineage>
        <taxon>unclassified sequences</taxon>
        <taxon>metagenomes</taxon>
        <taxon>ecological metagenomes</taxon>
    </lineage>
</organism>
<comment type="caution">
    <text evidence="1">The sequence shown here is derived from an EMBL/GenBank/DDBJ whole genome shotgun (WGS) entry which is preliminary data.</text>
</comment>
<gene>
    <name evidence="1" type="ORF">LCGC14_1356810</name>
</gene>
<accession>A0A0F9K983</accession>
<dbReference type="AlphaFoldDB" id="A0A0F9K983"/>